<proteinExistence type="predicted"/>
<dbReference type="PANTHER" id="PTHR30404:SF0">
    <property type="entry name" value="N-ACETYLMURAMOYL-L-ALANINE AMIDASE AMIC"/>
    <property type="match status" value="1"/>
</dbReference>
<dbReference type="SMART" id="SM00646">
    <property type="entry name" value="Ami_3"/>
    <property type="match status" value="1"/>
</dbReference>
<dbReference type="InterPro" id="IPR002508">
    <property type="entry name" value="MurNAc-LAA_cat"/>
</dbReference>
<sequence length="362" mass="40624">MFAQENLNDVLSNGIRTVVIDPGHGGKDPGCHGGITNEKTVVLAIGLKLGEYIKSKYPHIKVIYTRDSDKFVELDQRAKLANDNHADVFISIHANAAGSAAYGTETYVLGLHRTESQEQVAERENSTILFEENSDEKYKDFELTPDAIIARQLQLSVFLNQSINLASKIQAQFKGIGRRDRGVKQAGFIVLYKTTMPSVLIETGFLTNSSEEKFLHDPVNQIKMANVIFKAFQEYVAEIEGVNTLVENGAGFEASIEEIKQSDENEKIVFKEEKDKVYFKVQVETSRVPLSVNHKRFNNVAVKEYKQDGLYKYTAGLFENDFQAANEYKVEMQSIGFEYAFVVGFVNGKRIPIAEAIKLAKK</sequence>
<dbReference type="FunFam" id="3.40.630.40:FF:000005">
    <property type="entry name" value="N-acetylmuramoyl-L-alanine amidase (AmiA)"/>
    <property type="match status" value="1"/>
</dbReference>
<accession>A0A2U2XF25</accession>
<dbReference type="AlphaFoldDB" id="A0A2U2XF25"/>
<protein>
    <recommendedName>
        <fullName evidence="2">N-acetylmuramoyl-L-alanine amidase</fullName>
        <ecNumber evidence="2">3.5.1.28</ecNumber>
    </recommendedName>
</protein>
<comment type="catalytic activity">
    <reaction evidence="1">
        <text>Hydrolyzes the link between N-acetylmuramoyl residues and L-amino acid residues in certain cell-wall glycopeptides.</text>
        <dbReference type="EC" id="3.5.1.28"/>
    </reaction>
</comment>
<dbReference type="GO" id="GO:0009253">
    <property type="term" value="P:peptidoglycan catabolic process"/>
    <property type="evidence" value="ECO:0007669"/>
    <property type="project" value="InterPro"/>
</dbReference>
<dbReference type="Gene3D" id="3.40.630.40">
    <property type="entry name" value="Zn-dependent exopeptidases"/>
    <property type="match status" value="1"/>
</dbReference>
<evidence type="ECO:0000313" key="5">
    <source>
        <dbReference type="EMBL" id="PWH86357.1"/>
    </source>
</evidence>
<evidence type="ECO:0000256" key="2">
    <source>
        <dbReference type="ARBA" id="ARBA00011901"/>
    </source>
</evidence>
<reference evidence="5 6" key="1">
    <citation type="submission" date="2018-05" db="EMBL/GenBank/DDBJ databases">
        <title>Brumimicrobium oceani sp. nov., isolated from coastal sediment.</title>
        <authorList>
            <person name="Kou Y."/>
        </authorList>
    </citation>
    <scope>NUCLEOTIDE SEQUENCE [LARGE SCALE GENOMIC DNA]</scope>
    <source>
        <strain evidence="5 6">C305</strain>
    </source>
</reference>
<dbReference type="PANTHER" id="PTHR30404">
    <property type="entry name" value="N-ACETYLMURAMOYL-L-ALANINE AMIDASE"/>
    <property type="match status" value="1"/>
</dbReference>
<keyword evidence="6" id="KW-1185">Reference proteome</keyword>
<reference evidence="5 6" key="2">
    <citation type="submission" date="2018-05" db="EMBL/GenBank/DDBJ databases">
        <authorList>
            <person name="Lanie J.A."/>
            <person name="Ng W.-L."/>
            <person name="Kazmierczak K.M."/>
            <person name="Andrzejewski T.M."/>
            <person name="Davidsen T.M."/>
            <person name="Wayne K.J."/>
            <person name="Tettelin H."/>
            <person name="Glass J.I."/>
            <person name="Rusch D."/>
            <person name="Podicherti R."/>
            <person name="Tsui H.-C.T."/>
            <person name="Winkler M.E."/>
        </authorList>
    </citation>
    <scope>NUCLEOTIDE SEQUENCE [LARGE SCALE GENOMIC DNA]</scope>
    <source>
        <strain evidence="5 6">C305</strain>
    </source>
</reference>
<dbReference type="EMBL" id="QFRJ01000002">
    <property type="protein sequence ID" value="PWH86357.1"/>
    <property type="molecule type" value="Genomic_DNA"/>
</dbReference>
<keyword evidence="3" id="KW-0378">Hydrolase</keyword>
<organism evidence="5 6">
    <name type="scientific">Brumimicrobium oceani</name>
    <dbReference type="NCBI Taxonomy" id="2100725"/>
    <lineage>
        <taxon>Bacteria</taxon>
        <taxon>Pseudomonadati</taxon>
        <taxon>Bacteroidota</taxon>
        <taxon>Flavobacteriia</taxon>
        <taxon>Flavobacteriales</taxon>
        <taxon>Crocinitomicaceae</taxon>
        <taxon>Brumimicrobium</taxon>
    </lineage>
</organism>
<evidence type="ECO:0000256" key="3">
    <source>
        <dbReference type="ARBA" id="ARBA00022801"/>
    </source>
</evidence>
<feature type="domain" description="MurNAc-LAA" evidence="4">
    <location>
        <begin position="78"/>
        <end position="233"/>
    </location>
</feature>
<dbReference type="CDD" id="cd02696">
    <property type="entry name" value="MurNAc-LAA"/>
    <property type="match status" value="1"/>
</dbReference>
<dbReference type="GO" id="GO:0030288">
    <property type="term" value="C:outer membrane-bounded periplasmic space"/>
    <property type="evidence" value="ECO:0007669"/>
    <property type="project" value="TreeGrafter"/>
</dbReference>
<comment type="caution">
    <text evidence="5">The sequence shown here is derived from an EMBL/GenBank/DDBJ whole genome shotgun (WGS) entry which is preliminary data.</text>
</comment>
<dbReference type="GO" id="GO:0008745">
    <property type="term" value="F:N-acetylmuramoyl-L-alanine amidase activity"/>
    <property type="evidence" value="ECO:0007669"/>
    <property type="project" value="UniProtKB-EC"/>
</dbReference>
<evidence type="ECO:0000256" key="1">
    <source>
        <dbReference type="ARBA" id="ARBA00001561"/>
    </source>
</evidence>
<gene>
    <name evidence="5" type="ORF">DIT68_03710</name>
</gene>
<evidence type="ECO:0000313" key="6">
    <source>
        <dbReference type="Proteomes" id="UP000245370"/>
    </source>
</evidence>
<name>A0A2U2XF25_9FLAO</name>
<evidence type="ECO:0000259" key="4">
    <source>
        <dbReference type="SMART" id="SM00646"/>
    </source>
</evidence>
<dbReference type="Proteomes" id="UP000245370">
    <property type="component" value="Unassembled WGS sequence"/>
</dbReference>
<dbReference type="InterPro" id="IPR050695">
    <property type="entry name" value="N-acetylmuramoyl_amidase_3"/>
</dbReference>
<dbReference type="Pfam" id="PF01520">
    <property type="entry name" value="Amidase_3"/>
    <property type="match status" value="1"/>
</dbReference>
<dbReference type="EC" id="3.5.1.28" evidence="2"/>
<dbReference type="SUPFAM" id="SSF53187">
    <property type="entry name" value="Zn-dependent exopeptidases"/>
    <property type="match status" value="1"/>
</dbReference>